<comment type="caution">
    <text evidence="6">Lacks conserved residue(s) required for the propagation of feature annotation.</text>
</comment>
<dbReference type="SUPFAM" id="SSF47384">
    <property type="entry name" value="Homodimeric domain of signal transducing histidine kinase"/>
    <property type="match status" value="1"/>
</dbReference>
<evidence type="ECO:0000256" key="5">
    <source>
        <dbReference type="ARBA" id="ARBA00022777"/>
    </source>
</evidence>
<dbReference type="Pfam" id="PF08447">
    <property type="entry name" value="PAS_3"/>
    <property type="match status" value="3"/>
</dbReference>
<dbReference type="SUPFAM" id="SSF55874">
    <property type="entry name" value="ATPase domain of HSP90 chaperone/DNA topoisomerase II/histidine kinase"/>
    <property type="match status" value="1"/>
</dbReference>
<evidence type="ECO:0000256" key="4">
    <source>
        <dbReference type="ARBA" id="ARBA00022679"/>
    </source>
</evidence>
<dbReference type="NCBIfam" id="TIGR00229">
    <property type="entry name" value="sensory_box"/>
    <property type="match status" value="3"/>
</dbReference>
<dbReference type="Pfam" id="PF02518">
    <property type="entry name" value="HATPase_c"/>
    <property type="match status" value="1"/>
</dbReference>
<feature type="domain" description="PAC" evidence="11">
    <location>
        <begin position="249"/>
        <end position="301"/>
    </location>
</feature>
<dbReference type="InterPro" id="IPR005467">
    <property type="entry name" value="His_kinase_dom"/>
</dbReference>
<keyword evidence="5" id="KW-0418">Kinase</keyword>
<dbReference type="SUPFAM" id="SSF52172">
    <property type="entry name" value="CheY-like"/>
    <property type="match status" value="1"/>
</dbReference>
<dbReference type="InterPro" id="IPR003594">
    <property type="entry name" value="HATPase_dom"/>
</dbReference>
<comment type="catalytic activity">
    <reaction evidence="1">
        <text>ATP + protein L-histidine = ADP + protein N-phospho-L-histidine.</text>
        <dbReference type="EC" id="2.7.13.3"/>
    </reaction>
</comment>
<dbReference type="PROSITE" id="PS50112">
    <property type="entry name" value="PAS"/>
    <property type="match status" value="3"/>
</dbReference>
<accession>A0A4U1IU94</accession>
<evidence type="ECO:0000256" key="3">
    <source>
        <dbReference type="ARBA" id="ARBA00022553"/>
    </source>
</evidence>
<dbReference type="InterPro" id="IPR036097">
    <property type="entry name" value="HisK_dim/P_sf"/>
</dbReference>
<keyword evidence="3" id="KW-0597">Phosphoprotein</keyword>
<dbReference type="CDD" id="cd00130">
    <property type="entry name" value="PAS"/>
    <property type="match status" value="3"/>
</dbReference>
<dbReference type="Pfam" id="PF00072">
    <property type="entry name" value="Response_reg"/>
    <property type="match status" value="1"/>
</dbReference>
<dbReference type="FunFam" id="3.30.450.20:FF:000099">
    <property type="entry name" value="Sensory box sensor histidine kinase"/>
    <property type="match status" value="1"/>
</dbReference>
<dbReference type="InterPro" id="IPR000700">
    <property type="entry name" value="PAS-assoc_C"/>
</dbReference>
<dbReference type="InterPro" id="IPR035965">
    <property type="entry name" value="PAS-like_dom_sf"/>
</dbReference>
<dbReference type="Proteomes" id="UP000309215">
    <property type="component" value="Unassembled WGS sequence"/>
</dbReference>
<dbReference type="AlphaFoldDB" id="A0A4U1IU94"/>
<dbReference type="FunFam" id="3.30.565.10:FF:000006">
    <property type="entry name" value="Sensor histidine kinase WalK"/>
    <property type="match status" value="1"/>
</dbReference>
<evidence type="ECO:0000256" key="2">
    <source>
        <dbReference type="ARBA" id="ARBA00012438"/>
    </source>
</evidence>
<dbReference type="SMART" id="SM00448">
    <property type="entry name" value="REC"/>
    <property type="match status" value="1"/>
</dbReference>
<dbReference type="PROSITE" id="PS50109">
    <property type="entry name" value="HIS_KIN"/>
    <property type="match status" value="1"/>
</dbReference>
<name>A0A4U1IU94_9BACT</name>
<feature type="domain" description="PAS" evidence="10">
    <location>
        <begin position="49"/>
        <end position="106"/>
    </location>
</feature>
<evidence type="ECO:0000259" key="8">
    <source>
        <dbReference type="PROSITE" id="PS50109"/>
    </source>
</evidence>
<dbReference type="PANTHER" id="PTHR43047">
    <property type="entry name" value="TWO-COMPONENT HISTIDINE PROTEIN KINASE"/>
    <property type="match status" value="1"/>
</dbReference>
<feature type="domain" description="Response regulatory" evidence="9">
    <location>
        <begin position="691"/>
        <end position="807"/>
    </location>
</feature>
<dbReference type="Gene3D" id="1.10.287.130">
    <property type="match status" value="1"/>
</dbReference>
<dbReference type="Gene3D" id="2.10.70.100">
    <property type="match status" value="1"/>
</dbReference>
<dbReference type="SUPFAM" id="SSF55785">
    <property type="entry name" value="PYP-like sensor domain (PAS domain)"/>
    <property type="match status" value="3"/>
</dbReference>
<dbReference type="InterPro" id="IPR001610">
    <property type="entry name" value="PAC"/>
</dbReference>
<dbReference type="CDD" id="cd00075">
    <property type="entry name" value="HATPase"/>
    <property type="match status" value="1"/>
</dbReference>
<dbReference type="Pfam" id="PF00512">
    <property type="entry name" value="HisKA"/>
    <property type="match status" value="1"/>
</dbReference>
<dbReference type="SMART" id="SM00388">
    <property type="entry name" value="HisKA"/>
    <property type="match status" value="1"/>
</dbReference>
<evidence type="ECO:0000256" key="1">
    <source>
        <dbReference type="ARBA" id="ARBA00000085"/>
    </source>
</evidence>
<feature type="domain" description="PAS" evidence="10">
    <location>
        <begin position="302"/>
        <end position="373"/>
    </location>
</feature>
<dbReference type="GO" id="GO:0000155">
    <property type="term" value="F:phosphorelay sensor kinase activity"/>
    <property type="evidence" value="ECO:0007669"/>
    <property type="project" value="InterPro"/>
</dbReference>
<dbReference type="InterPro" id="IPR036890">
    <property type="entry name" value="HATPase_C_sf"/>
</dbReference>
<feature type="domain" description="Histidine kinase" evidence="8">
    <location>
        <begin position="453"/>
        <end position="671"/>
    </location>
</feature>
<sequence length="833" mass="91947">MGNPPHDHAGDREKREPGKHESGWFLAERGGHGREEGEGGEGVDALRESEERFRLATEAIRGTAYDWDFLTNHVWRSGGLVEMLGYRPEEVPATDAWWRGRIHPEDLTCFSGRTTIRNRNQPVVDAEYRVRHRDERWVWVWDHARLVHDESGTPVRLVGCIISIDARKRAEQALCESEARFRAMADTVPEILFTALPDGRGEYMNQRMHEYTGMRPGSDDDVAWMQWIHPDDLPAVHAHLSESASAEPVAVELRMRGKDGAYRWFCASARPIRDDQGAITKWFCAAADVHDLKAAQQALRESEAHLRLATEAGGVGTFSFDLLERQACCSATTRKLLGLPADVVFQRRLLLSCVHPDDRQEVNRATRCAFEAEAPCRSQFRILRGGQDVRWIELMAHVRRDGEGKPAALYGALIDVTERKRLEEERAALLDSERAARRDAERANRLKDDFLAIVSHELRAPLHAIVGWAELLRRGALPEEGLGKAIDVIERNAALLGRLMGDMLDMERIRAGKLKLDRSPCDLSRVVDVALETMRPMANERQIKLARVDDPRAVHVLGDPARLQQIVCNLLSNAIKFSAPGGTTEVSLACMGPRVTLTVRDDGLGIRPDLLPHVFDRFRQADASSARREGGLGLGLSIVKDLVGLHGGSVRAESEGLGRGATLRVELPLVAADGKAPPARRDDGRSFEGLHVLVVDDEPGAQDVLARLLLEEGADTQTASSAAEALCVIASGWPSVVLSELALPGEDGFHLVRAVRSGTHAPSIPVVAVTAFTRDADRDRAFRAGFDGHVCKPVEPQRLFEELSRILGLVAPTSGGTPDVPLSPRRTSRDTSP</sequence>
<dbReference type="Gene3D" id="3.30.450.20">
    <property type="entry name" value="PAS domain"/>
    <property type="match status" value="3"/>
</dbReference>
<evidence type="ECO:0000313" key="13">
    <source>
        <dbReference type="Proteomes" id="UP000309215"/>
    </source>
</evidence>
<comment type="caution">
    <text evidence="12">The sequence shown here is derived from an EMBL/GenBank/DDBJ whole genome shotgun (WGS) entry which is preliminary data.</text>
</comment>
<feature type="region of interest" description="Disordered" evidence="7">
    <location>
        <begin position="1"/>
        <end position="44"/>
    </location>
</feature>
<dbReference type="GO" id="GO:0005886">
    <property type="term" value="C:plasma membrane"/>
    <property type="evidence" value="ECO:0007669"/>
    <property type="project" value="TreeGrafter"/>
</dbReference>
<feature type="domain" description="PAC" evidence="11">
    <location>
        <begin position="124"/>
        <end position="176"/>
    </location>
</feature>
<dbReference type="RefSeq" id="WP_136935039.1">
    <property type="nucleotide sequence ID" value="NZ_SSMQ01000078.1"/>
</dbReference>
<dbReference type="PROSITE" id="PS50110">
    <property type="entry name" value="RESPONSE_REGULATORY"/>
    <property type="match status" value="1"/>
</dbReference>
<dbReference type="InterPro" id="IPR004358">
    <property type="entry name" value="Sig_transdc_His_kin-like_C"/>
</dbReference>
<feature type="domain" description="PAC" evidence="11">
    <location>
        <begin position="376"/>
        <end position="428"/>
    </location>
</feature>
<dbReference type="EC" id="2.7.13.3" evidence="2"/>
<dbReference type="Gene3D" id="3.30.565.10">
    <property type="entry name" value="Histidine kinase-like ATPase, C-terminal domain"/>
    <property type="match status" value="1"/>
</dbReference>
<evidence type="ECO:0000259" key="9">
    <source>
        <dbReference type="PROSITE" id="PS50110"/>
    </source>
</evidence>
<gene>
    <name evidence="12" type="ORF">E8A74_43415</name>
</gene>
<evidence type="ECO:0000256" key="6">
    <source>
        <dbReference type="PROSITE-ProRule" id="PRU00169"/>
    </source>
</evidence>
<dbReference type="InterPro" id="IPR003661">
    <property type="entry name" value="HisK_dim/P_dom"/>
</dbReference>
<dbReference type="EMBL" id="SSMQ01000078">
    <property type="protein sequence ID" value="TKC97943.1"/>
    <property type="molecule type" value="Genomic_DNA"/>
</dbReference>
<feature type="domain" description="PAS" evidence="10">
    <location>
        <begin position="177"/>
        <end position="247"/>
    </location>
</feature>
<dbReference type="SMART" id="SM00387">
    <property type="entry name" value="HATPase_c"/>
    <property type="match status" value="1"/>
</dbReference>
<dbReference type="PANTHER" id="PTHR43047:SF72">
    <property type="entry name" value="OSMOSENSING HISTIDINE PROTEIN KINASE SLN1"/>
    <property type="match status" value="1"/>
</dbReference>
<dbReference type="InterPro" id="IPR013655">
    <property type="entry name" value="PAS_fold_3"/>
</dbReference>
<feature type="region of interest" description="Disordered" evidence="7">
    <location>
        <begin position="812"/>
        <end position="833"/>
    </location>
</feature>
<feature type="compositionally biased region" description="Basic and acidic residues" evidence="7">
    <location>
        <begin position="1"/>
        <end position="22"/>
    </location>
</feature>
<dbReference type="OrthoDB" id="5437500at2"/>
<dbReference type="InterPro" id="IPR001789">
    <property type="entry name" value="Sig_transdc_resp-reg_receiver"/>
</dbReference>
<keyword evidence="4" id="KW-0808">Transferase</keyword>
<keyword evidence="13" id="KW-1185">Reference proteome</keyword>
<organism evidence="12 13">
    <name type="scientific">Polyangium fumosum</name>
    <dbReference type="NCBI Taxonomy" id="889272"/>
    <lineage>
        <taxon>Bacteria</taxon>
        <taxon>Pseudomonadati</taxon>
        <taxon>Myxococcota</taxon>
        <taxon>Polyangia</taxon>
        <taxon>Polyangiales</taxon>
        <taxon>Polyangiaceae</taxon>
        <taxon>Polyangium</taxon>
    </lineage>
</organism>
<dbReference type="InterPro" id="IPR011006">
    <property type="entry name" value="CheY-like_superfamily"/>
</dbReference>
<evidence type="ECO:0000256" key="7">
    <source>
        <dbReference type="SAM" id="MobiDB-lite"/>
    </source>
</evidence>
<dbReference type="PRINTS" id="PR00344">
    <property type="entry name" value="BCTRLSENSOR"/>
</dbReference>
<dbReference type="InterPro" id="IPR000014">
    <property type="entry name" value="PAS"/>
</dbReference>
<reference evidence="12 13" key="1">
    <citation type="submission" date="2019-04" db="EMBL/GenBank/DDBJ databases">
        <authorList>
            <person name="Li Y."/>
            <person name="Wang J."/>
        </authorList>
    </citation>
    <scope>NUCLEOTIDE SEQUENCE [LARGE SCALE GENOMIC DNA]</scope>
    <source>
        <strain evidence="12 13">DSM 14668</strain>
    </source>
</reference>
<dbReference type="SMART" id="SM00086">
    <property type="entry name" value="PAC"/>
    <property type="match status" value="3"/>
</dbReference>
<proteinExistence type="predicted"/>
<dbReference type="Gene3D" id="3.40.50.2300">
    <property type="match status" value="1"/>
</dbReference>
<dbReference type="CDD" id="cd00082">
    <property type="entry name" value="HisKA"/>
    <property type="match status" value="1"/>
</dbReference>
<dbReference type="PROSITE" id="PS50113">
    <property type="entry name" value="PAC"/>
    <property type="match status" value="3"/>
</dbReference>
<dbReference type="SMART" id="SM00091">
    <property type="entry name" value="PAS"/>
    <property type="match status" value="3"/>
</dbReference>
<evidence type="ECO:0000259" key="11">
    <source>
        <dbReference type="PROSITE" id="PS50113"/>
    </source>
</evidence>
<protein>
    <recommendedName>
        <fullName evidence="2">histidine kinase</fullName>
        <ecNumber evidence="2">2.7.13.3</ecNumber>
    </recommendedName>
</protein>
<dbReference type="GO" id="GO:0009927">
    <property type="term" value="F:histidine phosphotransfer kinase activity"/>
    <property type="evidence" value="ECO:0007669"/>
    <property type="project" value="TreeGrafter"/>
</dbReference>
<evidence type="ECO:0000313" key="12">
    <source>
        <dbReference type="EMBL" id="TKC97943.1"/>
    </source>
</evidence>
<evidence type="ECO:0000259" key="10">
    <source>
        <dbReference type="PROSITE" id="PS50112"/>
    </source>
</evidence>